<accession>A0A830F0W2</accession>
<evidence type="ECO:0000256" key="1">
    <source>
        <dbReference type="SAM" id="Phobius"/>
    </source>
</evidence>
<keyword evidence="1" id="KW-0812">Transmembrane</keyword>
<sequence>MVLGERFGRPGRLLGGALLGCIAALPLAVLIAGVAWAPWWLAVGALLGPGALAAAAVEADALPVPYPVFFRWTLATGVLTTAGWRGGELATPPAETGAALGYYVAGMLLAVAVAYYDRLWDALTID</sequence>
<dbReference type="EMBL" id="BMPF01000001">
    <property type="protein sequence ID" value="GGL29452.1"/>
    <property type="molecule type" value="Genomic_DNA"/>
</dbReference>
<evidence type="ECO:0000313" key="3">
    <source>
        <dbReference type="Proteomes" id="UP000628840"/>
    </source>
</evidence>
<keyword evidence="1" id="KW-1133">Transmembrane helix</keyword>
<protein>
    <submittedName>
        <fullName evidence="2">Uncharacterized protein</fullName>
    </submittedName>
</protein>
<evidence type="ECO:0000313" key="2">
    <source>
        <dbReference type="EMBL" id="GGL29452.1"/>
    </source>
</evidence>
<dbReference type="RefSeq" id="WP_188880257.1">
    <property type="nucleotide sequence ID" value="NZ_BMPF01000001.1"/>
</dbReference>
<feature type="transmembrane region" description="Helical" evidence="1">
    <location>
        <begin position="99"/>
        <end position="116"/>
    </location>
</feature>
<comment type="caution">
    <text evidence="2">The sequence shown here is derived from an EMBL/GenBank/DDBJ whole genome shotgun (WGS) entry which is preliminary data.</text>
</comment>
<keyword evidence="3" id="KW-1185">Reference proteome</keyword>
<proteinExistence type="predicted"/>
<reference evidence="2 3" key="1">
    <citation type="journal article" date="2019" name="Int. J. Syst. Evol. Microbiol.">
        <title>The Global Catalogue of Microorganisms (GCM) 10K type strain sequencing project: providing services to taxonomists for standard genome sequencing and annotation.</title>
        <authorList>
            <consortium name="The Broad Institute Genomics Platform"/>
            <consortium name="The Broad Institute Genome Sequencing Center for Infectious Disease"/>
            <person name="Wu L."/>
            <person name="Ma J."/>
        </authorList>
    </citation>
    <scope>NUCLEOTIDE SEQUENCE [LARGE SCALE GENOMIC DNA]</scope>
    <source>
        <strain evidence="2 3">JCM 19585</strain>
    </source>
</reference>
<feature type="transmembrane region" description="Helical" evidence="1">
    <location>
        <begin position="12"/>
        <end position="33"/>
    </location>
</feature>
<keyword evidence="1" id="KW-0472">Membrane</keyword>
<gene>
    <name evidence="2" type="ORF">GCM10009037_11400</name>
</gene>
<dbReference type="Proteomes" id="UP000628840">
    <property type="component" value="Unassembled WGS sequence"/>
</dbReference>
<name>A0A830F0W2_9EURY</name>
<dbReference type="AlphaFoldDB" id="A0A830F0W2"/>
<feature type="transmembrane region" description="Helical" evidence="1">
    <location>
        <begin position="69"/>
        <end position="87"/>
    </location>
</feature>
<organism evidence="2 3">
    <name type="scientific">Halarchaeum grantii</name>
    <dbReference type="NCBI Taxonomy" id="1193105"/>
    <lineage>
        <taxon>Archaea</taxon>
        <taxon>Methanobacteriati</taxon>
        <taxon>Methanobacteriota</taxon>
        <taxon>Stenosarchaea group</taxon>
        <taxon>Halobacteria</taxon>
        <taxon>Halobacteriales</taxon>
        <taxon>Halobacteriaceae</taxon>
    </lineage>
</organism>
<dbReference type="OrthoDB" id="271752at2157"/>
<feature type="transmembrane region" description="Helical" evidence="1">
    <location>
        <begin position="39"/>
        <end position="57"/>
    </location>
</feature>